<comment type="caution">
    <text evidence="2">The sequence shown here is derived from an EMBL/GenBank/DDBJ whole genome shotgun (WGS) entry which is preliminary data.</text>
</comment>
<protein>
    <submittedName>
        <fullName evidence="2">Uncharacterized protein</fullName>
    </submittedName>
</protein>
<keyword evidence="3" id="KW-1185">Reference proteome</keyword>
<evidence type="ECO:0000313" key="3">
    <source>
        <dbReference type="Proteomes" id="UP001209878"/>
    </source>
</evidence>
<name>A0AAD9P5C6_RIDPI</name>
<accession>A0AAD9P5C6</accession>
<gene>
    <name evidence="2" type="ORF">NP493_138g04007</name>
</gene>
<proteinExistence type="predicted"/>
<sequence length="50" mass="5648">MSTALRPRTLKATSTWDRDTAPETKTKQGDSKKNHGRMDSIRQAPRHVQG</sequence>
<dbReference type="Proteomes" id="UP001209878">
    <property type="component" value="Unassembled WGS sequence"/>
</dbReference>
<dbReference type="EMBL" id="JAODUO010000138">
    <property type="protein sequence ID" value="KAK2188265.1"/>
    <property type="molecule type" value="Genomic_DNA"/>
</dbReference>
<feature type="compositionally biased region" description="Basic and acidic residues" evidence="1">
    <location>
        <begin position="16"/>
        <end position="40"/>
    </location>
</feature>
<dbReference type="AlphaFoldDB" id="A0AAD9P5C6"/>
<reference evidence="2" key="1">
    <citation type="journal article" date="2023" name="Mol. Biol. Evol.">
        <title>Third-Generation Sequencing Reveals the Adaptive Role of the Epigenome in Three Deep-Sea Polychaetes.</title>
        <authorList>
            <person name="Perez M."/>
            <person name="Aroh O."/>
            <person name="Sun Y."/>
            <person name="Lan Y."/>
            <person name="Juniper S.K."/>
            <person name="Young C.R."/>
            <person name="Angers B."/>
            <person name="Qian P.Y."/>
        </authorList>
    </citation>
    <scope>NUCLEOTIDE SEQUENCE</scope>
    <source>
        <strain evidence="2">R07B-5</strain>
    </source>
</reference>
<organism evidence="2 3">
    <name type="scientific">Ridgeia piscesae</name>
    <name type="common">Tubeworm</name>
    <dbReference type="NCBI Taxonomy" id="27915"/>
    <lineage>
        <taxon>Eukaryota</taxon>
        <taxon>Metazoa</taxon>
        <taxon>Spiralia</taxon>
        <taxon>Lophotrochozoa</taxon>
        <taxon>Annelida</taxon>
        <taxon>Polychaeta</taxon>
        <taxon>Sedentaria</taxon>
        <taxon>Canalipalpata</taxon>
        <taxon>Sabellida</taxon>
        <taxon>Siboglinidae</taxon>
        <taxon>Ridgeia</taxon>
    </lineage>
</organism>
<evidence type="ECO:0000313" key="2">
    <source>
        <dbReference type="EMBL" id="KAK2188265.1"/>
    </source>
</evidence>
<feature type="region of interest" description="Disordered" evidence="1">
    <location>
        <begin position="1"/>
        <end position="50"/>
    </location>
</feature>
<evidence type="ECO:0000256" key="1">
    <source>
        <dbReference type="SAM" id="MobiDB-lite"/>
    </source>
</evidence>